<dbReference type="PANTHER" id="PTHR33303:SF2">
    <property type="entry name" value="COA-BINDING DOMAIN-CONTAINING PROTEIN"/>
    <property type="match status" value="1"/>
</dbReference>
<dbReference type="Pfam" id="PF13380">
    <property type="entry name" value="CoA_binding_2"/>
    <property type="match status" value="1"/>
</dbReference>
<evidence type="ECO:0000313" key="2">
    <source>
        <dbReference type="EMBL" id="EAT16997.1"/>
    </source>
</evidence>
<dbReference type="SUPFAM" id="SSF51735">
    <property type="entry name" value="NAD(P)-binding Rossmann-fold domains"/>
    <property type="match status" value="1"/>
</dbReference>
<proteinExistence type="predicted"/>
<dbReference type="Proteomes" id="UP000005695">
    <property type="component" value="Unassembled WGS sequence"/>
</dbReference>
<dbReference type="RefSeq" id="WP_005997868.1">
    <property type="nucleotide sequence ID" value="NZ_AAEW02000002.1"/>
</dbReference>
<name>Q1K3H7_DESA6</name>
<keyword evidence="3" id="KW-1185">Reference proteome</keyword>
<reference evidence="2" key="1">
    <citation type="submission" date="2006-05" db="EMBL/GenBank/DDBJ databases">
        <title>Annotation of the draft genome assembly of Desulfuromonas acetoxidans DSM 684.</title>
        <authorList>
            <consortium name="US DOE Joint Genome Institute (JGI-ORNL)"/>
            <person name="Larimer F."/>
            <person name="Land M."/>
            <person name="Hauser L."/>
        </authorList>
    </citation>
    <scope>NUCLEOTIDE SEQUENCE [LARGE SCALE GENOMIC DNA]</scope>
    <source>
        <strain evidence="2">DSM 684</strain>
    </source>
</reference>
<organism evidence="2 3">
    <name type="scientific">Desulfuromonas acetoxidans (strain DSM 684 / 11070)</name>
    <dbReference type="NCBI Taxonomy" id="281689"/>
    <lineage>
        <taxon>Bacteria</taxon>
        <taxon>Pseudomonadati</taxon>
        <taxon>Thermodesulfobacteriota</taxon>
        <taxon>Desulfuromonadia</taxon>
        <taxon>Desulfuromonadales</taxon>
        <taxon>Desulfuromonadaceae</taxon>
        <taxon>Desulfuromonas</taxon>
    </lineage>
</organism>
<accession>Q1K3H7</accession>
<protein>
    <submittedName>
        <fullName evidence="2">CoA-binding</fullName>
    </submittedName>
</protein>
<evidence type="ECO:0000259" key="1">
    <source>
        <dbReference type="SMART" id="SM00881"/>
    </source>
</evidence>
<dbReference type="SMART" id="SM00881">
    <property type="entry name" value="CoA_binding"/>
    <property type="match status" value="1"/>
</dbReference>
<reference evidence="2" key="2">
    <citation type="submission" date="2006-05" db="EMBL/GenBank/DDBJ databases">
        <title>Sequencing of the draft genome and assembly of Desulfuromonas acetoxidans DSM 684.</title>
        <authorList>
            <consortium name="US DOE Joint Genome Institute (JGI-PGF)"/>
            <person name="Copeland A."/>
            <person name="Lucas S."/>
            <person name="Lapidus A."/>
            <person name="Barry K."/>
            <person name="Detter J.C."/>
            <person name="Glavina del Rio T."/>
            <person name="Hammon N."/>
            <person name="Israni S."/>
            <person name="Dalin E."/>
            <person name="Tice H."/>
            <person name="Bruce D."/>
            <person name="Pitluck S."/>
            <person name="Richardson P."/>
        </authorList>
    </citation>
    <scope>NUCLEOTIDE SEQUENCE [LARGE SCALE GENOMIC DNA]</scope>
    <source>
        <strain evidence="2">DSM 684</strain>
    </source>
</reference>
<dbReference type="EMBL" id="AAEW02000002">
    <property type="protein sequence ID" value="EAT16997.1"/>
    <property type="molecule type" value="Genomic_DNA"/>
</dbReference>
<evidence type="ECO:0000313" key="3">
    <source>
        <dbReference type="Proteomes" id="UP000005695"/>
    </source>
</evidence>
<dbReference type="AlphaFoldDB" id="Q1K3H7"/>
<gene>
    <name evidence="2" type="ORF">Dace_2863</name>
</gene>
<feature type="domain" description="CoA-binding" evidence="1">
    <location>
        <begin position="7"/>
        <end position="99"/>
    </location>
</feature>
<dbReference type="InterPro" id="IPR003781">
    <property type="entry name" value="CoA-bd"/>
</dbReference>
<sequence>MDQIETFLSANHYAVAGASTNRDKYGNKVLRCYQQNNKQVTPINPRAETIEGLPCVSSVADLDDNVESLSIITPPKITTEVVKSAIVKGIKNIWMQPGAESDEAVALCKENGINVIADGSCLLVVLHYHEH</sequence>
<dbReference type="PANTHER" id="PTHR33303">
    <property type="entry name" value="CYTOPLASMIC PROTEIN-RELATED"/>
    <property type="match status" value="1"/>
</dbReference>
<dbReference type="InterPro" id="IPR036291">
    <property type="entry name" value="NAD(P)-bd_dom_sf"/>
</dbReference>
<comment type="caution">
    <text evidence="2">The sequence shown here is derived from an EMBL/GenBank/DDBJ whole genome shotgun (WGS) entry which is preliminary data.</text>
</comment>
<dbReference type="Gene3D" id="3.40.50.720">
    <property type="entry name" value="NAD(P)-binding Rossmann-like Domain"/>
    <property type="match status" value="1"/>
</dbReference>
<dbReference type="OrthoDB" id="9804695at2"/>